<proteinExistence type="predicted"/>
<protein>
    <submittedName>
        <fullName evidence="1">Uncharacterized protein</fullName>
    </submittedName>
</protein>
<dbReference type="EMBL" id="MN738892">
    <property type="protein sequence ID" value="QHT30162.1"/>
    <property type="molecule type" value="Genomic_DNA"/>
</dbReference>
<name>A0A6C0EN76_9ZZZZ</name>
<organism evidence="1">
    <name type="scientific">viral metagenome</name>
    <dbReference type="NCBI Taxonomy" id="1070528"/>
    <lineage>
        <taxon>unclassified sequences</taxon>
        <taxon>metagenomes</taxon>
        <taxon>organismal metagenomes</taxon>
    </lineage>
</organism>
<accession>A0A6C0EN76</accession>
<evidence type="ECO:0000313" key="1">
    <source>
        <dbReference type="EMBL" id="QHT30162.1"/>
    </source>
</evidence>
<reference evidence="1" key="1">
    <citation type="journal article" date="2020" name="Nature">
        <title>Giant virus diversity and host interactions through global metagenomics.</title>
        <authorList>
            <person name="Schulz F."/>
            <person name="Roux S."/>
            <person name="Paez-Espino D."/>
            <person name="Jungbluth S."/>
            <person name="Walsh D.A."/>
            <person name="Denef V.J."/>
            <person name="McMahon K.D."/>
            <person name="Konstantinidis K.T."/>
            <person name="Eloe-Fadrosh E.A."/>
            <person name="Kyrpides N.C."/>
            <person name="Woyke T."/>
        </authorList>
    </citation>
    <scope>NUCLEOTIDE SEQUENCE</scope>
    <source>
        <strain evidence="1">GVMAG-M-3300009149-34</strain>
    </source>
</reference>
<dbReference type="AlphaFoldDB" id="A0A6C0EN76"/>
<sequence>MENCKTKESLINNYAQNYEPKFYRGWINLSLTKLSGFTTWKQGNLNSTQIETFNSLLLNKNLNKYHFLDALNLLTYKQISYVGW</sequence>